<comment type="caution">
    <text evidence="2">The sequence shown here is derived from an EMBL/GenBank/DDBJ whole genome shotgun (WGS) entry which is preliminary data.</text>
</comment>
<dbReference type="AlphaFoldDB" id="A0A2T5BZB6"/>
<feature type="transmembrane region" description="Helical" evidence="1">
    <location>
        <begin position="138"/>
        <end position="154"/>
    </location>
</feature>
<name>A0A2T5BZB6_9BACT</name>
<feature type="transmembrane region" description="Helical" evidence="1">
    <location>
        <begin position="21"/>
        <end position="39"/>
    </location>
</feature>
<organism evidence="2 3">
    <name type="scientific">Mangrovibacterium marinum</name>
    <dbReference type="NCBI Taxonomy" id="1639118"/>
    <lineage>
        <taxon>Bacteria</taxon>
        <taxon>Pseudomonadati</taxon>
        <taxon>Bacteroidota</taxon>
        <taxon>Bacteroidia</taxon>
        <taxon>Marinilabiliales</taxon>
        <taxon>Prolixibacteraceae</taxon>
        <taxon>Mangrovibacterium</taxon>
    </lineage>
</organism>
<accession>A0A2T5BZB6</accession>
<keyword evidence="1" id="KW-0472">Membrane</keyword>
<evidence type="ECO:0000256" key="1">
    <source>
        <dbReference type="SAM" id="Phobius"/>
    </source>
</evidence>
<gene>
    <name evidence="2" type="ORF">C8N47_11550</name>
</gene>
<dbReference type="Proteomes" id="UP000243525">
    <property type="component" value="Unassembled WGS sequence"/>
</dbReference>
<proteinExistence type="predicted"/>
<feature type="transmembrane region" description="Helical" evidence="1">
    <location>
        <begin position="99"/>
        <end position="118"/>
    </location>
</feature>
<keyword evidence="3" id="KW-1185">Reference proteome</keyword>
<evidence type="ECO:0000313" key="2">
    <source>
        <dbReference type="EMBL" id="PTN07611.1"/>
    </source>
</evidence>
<reference evidence="2 3" key="1">
    <citation type="submission" date="2018-04" db="EMBL/GenBank/DDBJ databases">
        <title>Genomic Encyclopedia of Archaeal and Bacterial Type Strains, Phase II (KMG-II): from individual species to whole genera.</title>
        <authorList>
            <person name="Goeker M."/>
        </authorList>
    </citation>
    <scope>NUCLEOTIDE SEQUENCE [LARGE SCALE GENOMIC DNA]</scope>
    <source>
        <strain evidence="2 3">DSM 28823</strain>
    </source>
</reference>
<keyword evidence="1" id="KW-1133">Transmembrane helix</keyword>
<dbReference type="EMBL" id="QAAD01000015">
    <property type="protein sequence ID" value="PTN07611.1"/>
    <property type="molecule type" value="Genomic_DNA"/>
</dbReference>
<keyword evidence="1" id="KW-0812">Transmembrane</keyword>
<feature type="transmembrane region" description="Helical" evidence="1">
    <location>
        <begin position="45"/>
        <end position="65"/>
    </location>
</feature>
<evidence type="ECO:0000313" key="3">
    <source>
        <dbReference type="Proteomes" id="UP000243525"/>
    </source>
</evidence>
<dbReference type="OrthoDB" id="1121940at2"/>
<dbReference type="RefSeq" id="WP_107823142.1">
    <property type="nucleotide sequence ID" value="NZ_QAAD01000015.1"/>
</dbReference>
<protein>
    <submittedName>
        <fullName evidence="2">Uncharacterized protein</fullName>
    </submittedName>
</protein>
<sequence>MNQLIQKLQKEDRRMTRLIRGVKIMYLILIPIYTLLSLFTPDFTLVQRGGGILVVLGFIAFTVLFQRRINEFNSVDYALPTTQMLSQTMKRYKFWKPELPCALLAALLIDAGLCLIHVENFTDPQIRAKLLDIQGTMLPALLIGIVIGTAWWYLKHKPLHDQAQTMLNELMQE</sequence>